<evidence type="ECO:0000313" key="4">
    <source>
        <dbReference type="EMBL" id="CAL8085290.1"/>
    </source>
</evidence>
<dbReference type="InterPro" id="IPR045034">
    <property type="entry name" value="O-acyltransferase_WSD1-like"/>
</dbReference>
<keyword evidence="5" id="KW-1185">Reference proteome</keyword>
<keyword evidence="1" id="KW-0175">Coiled coil</keyword>
<dbReference type="Pfam" id="PF06974">
    <property type="entry name" value="WS_DGAT_C"/>
    <property type="match status" value="1"/>
</dbReference>
<dbReference type="EMBL" id="CAXLJM020000019">
    <property type="protein sequence ID" value="CAL8085290.1"/>
    <property type="molecule type" value="Genomic_DNA"/>
</dbReference>
<dbReference type="InterPro" id="IPR009721">
    <property type="entry name" value="O-acyltransferase_WSD1_C"/>
</dbReference>
<sequence length="515" mass="58798">MFHKRLLQTIRFLVQEAEILFQGLCFMAIIPPLVVLSSIPILIYRWLLSLFTKYFCSSSFGELVNSTTNVYTSEFLPWHTPKGARCTIVVTLKLDGILPFQRIYNLMKTKWFCKPSNYPEFQQYIEFFMGFFFWKWEKDFKLENHLKIYRLKATSEEGVDEELRNFAEHQLNKPFIPKLSPWEGFVIHEKSVDKTYLIFRYHHGLADGFSSMNAFIEGLGGTSFSSLALPSPKNTEYGLTKNRFFTFFSFPFRLWIEFSHVLALTRASETPWHVPDEKKAWKQLYERTKPMPIQHIKEIKNRLGVTFTGVILSCFSAAISKSVVAKKETGLWRKPAPDSIPILTILPLKHEPNKLGNNLTGAVLQLPIKIGMKPMERLENVEKLLENAKKSTLPAIYNFVMKIIGSHFAPVATYLTNNRYFPVGFTNFPGPAVKVELGGKTIVSADFTVGGQVGIAGLNFMVISFRGSIRIAVAAEKAAMSREELKELVKAITDELEEFNRISRKNIVSGGNNND</sequence>
<dbReference type="Proteomes" id="UP001642540">
    <property type="component" value="Unassembled WGS sequence"/>
</dbReference>
<keyword evidence="2" id="KW-0472">Membrane</keyword>
<evidence type="ECO:0000256" key="1">
    <source>
        <dbReference type="SAM" id="Coils"/>
    </source>
</evidence>
<comment type="caution">
    <text evidence="4">The sequence shown here is derived from an EMBL/GenBank/DDBJ whole genome shotgun (WGS) entry which is preliminary data.</text>
</comment>
<reference evidence="4 5" key="1">
    <citation type="submission" date="2024-08" db="EMBL/GenBank/DDBJ databases">
        <authorList>
            <person name="Cucini C."/>
            <person name="Frati F."/>
        </authorList>
    </citation>
    <scope>NUCLEOTIDE SEQUENCE [LARGE SCALE GENOMIC DNA]</scope>
</reference>
<protein>
    <recommendedName>
        <fullName evidence="3">O-acyltransferase WSD1 C-terminal domain-containing protein</fullName>
    </recommendedName>
</protein>
<feature type="coiled-coil region" evidence="1">
    <location>
        <begin position="475"/>
        <end position="502"/>
    </location>
</feature>
<feature type="transmembrane region" description="Helical" evidence="2">
    <location>
        <begin position="20"/>
        <end position="47"/>
    </location>
</feature>
<name>A0ABP1Q0Y7_9HEXA</name>
<keyword evidence="2" id="KW-1133">Transmembrane helix</keyword>
<dbReference type="PANTHER" id="PTHR31650">
    <property type="entry name" value="O-ACYLTRANSFERASE (WSD1-LIKE) FAMILY PROTEIN"/>
    <property type="match status" value="1"/>
</dbReference>
<evidence type="ECO:0000256" key="2">
    <source>
        <dbReference type="SAM" id="Phobius"/>
    </source>
</evidence>
<proteinExistence type="predicted"/>
<organism evidence="4 5">
    <name type="scientific">Orchesella dallaii</name>
    <dbReference type="NCBI Taxonomy" id="48710"/>
    <lineage>
        <taxon>Eukaryota</taxon>
        <taxon>Metazoa</taxon>
        <taxon>Ecdysozoa</taxon>
        <taxon>Arthropoda</taxon>
        <taxon>Hexapoda</taxon>
        <taxon>Collembola</taxon>
        <taxon>Entomobryomorpha</taxon>
        <taxon>Entomobryoidea</taxon>
        <taxon>Orchesellidae</taxon>
        <taxon>Orchesellinae</taxon>
        <taxon>Orchesella</taxon>
    </lineage>
</organism>
<dbReference type="PANTHER" id="PTHR31650:SF1">
    <property type="entry name" value="WAX ESTER SYNTHASE_DIACYLGLYCEROL ACYLTRANSFERASE 4-RELATED"/>
    <property type="match status" value="1"/>
</dbReference>
<evidence type="ECO:0000313" key="5">
    <source>
        <dbReference type="Proteomes" id="UP001642540"/>
    </source>
</evidence>
<accession>A0ABP1Q0Y7</accession>
<feature type="domain" description="O-acyltransferase WSD1 C-terminal" evidence="3">
    <location>
        <begin position="356"/>
        <end position="498"/>
    </location>
</feature>
<evidence type="ECO:0000259" key="3">
    <source>
        <dbReference type="Pfam" id="PF06974"/>
    </source>
</evidence>
<gene>
    <name evidence="4" type="ORF">ODALV1_LOCUS6064</name>
</gene>
<keyword evidence="2" id="KW-0812">Transmembrane</keyword>